<evidence type="ECO:0000256" key="7">
    <source>
        <dbReference type="ARBA" id="ARBA00023002"/>
    </source>
</evidence>
<comment type="function">
    <text evidence="11">Catalyzes the hydroxylation of L-kynurenine (L-Kyn) to form 3-hydroxy-L-kynurenine (L-3OHKyn). Required for synthesis of quinolinic acid.</text>
</comment>
<comment type="cofactor">
    <cofactor evidence="1 11">
        <name>FAD</name>
        <dbReference type="ChEBI" id="CHEBI:57692"/>
    </cofactor>
</comment>
<dbReference type="InterPro" id="IPR036188">
    <property type="entry name" value="FAD/NAD-bd_sf"/>
</dbReference>
<gene>
    <name evidence="11" type="primary">BNA4</name>
    <name evidence="14" type="ORF">MYCFIDRAFT_55596</name>
</gene>
<dbReference type="GO" id="GO:0006569">
    <property type="term" value="P:L-tryptophan catabolic process"/>
    <property type="evidence" value="ECO:0007669"/>
    <property type="project" value="UniProtKB-UniRule"/>
</dbReference>
<evidence type="ECO:0000256" key="12">
    <source>
        <dbReference type="SAM" id="Phobius"/>
    </source>
</evidence>
<dbReference type="GO" id="GO:0004502">
    <property type="term" value="F:kynurenine 3-monooxygenase activity"/>
    <property type="evidence" value="ECO:0007669"/>
    <property type="project" value="UniProtKB-UniRule"/>
</dbReference>
<keyword evidence="5 11" id="KW-0274">FAD</keyword>
<dbReference type="SUPFAM" id="SSF51905">
    <property type="entry name" value="FAD/NAD(P)-binding domain"/>
    <property type="match status" value="1"/>
</dbReference>
<dbReference type="FunFam" id="3.50.50.60:FF:000129">
    <property type="entry name" value="Kynurenine 3-monooxygenase"/>
    <property type="match status" value="1"/>
</dbReference>
<dbReference type="eggNOG" id="KOG2614">
    <property type="taxonomic scope" value="Eukaryota"/>
</dbReference>
<evidence type="ECO:0000313" key="14">
    <source>
        <dbReference type="EMBL" id="EME89132.1"/>
    </source>
</evidence>
<dbReference type="PANTHER" id="PTHR46028:SF2">
    <property type="entry name" value="KYNURENINE 3-MONOOXYGENASE"/>
    <property type="match status" value="1"/>
</dbReference>
<dbReference type="GO" id="GO:0034354">
    <property type="term" value="P:'de novo' NAD+ biosynthetic process from L-tryptophan"/>
    <property type="evidence" value="ECO:0007669"/>
    <property type="project" value="UniProtKB-UniRule"/>
</dbReference>
<dbReference type="GO" id="GO:0043420">
    <property type="term" value="P:anthranilate metabolic process"/>
    <property type="evidence" value="ECO:0007669"/>
    <property type="project" value="UniProtKB-UniRule"/>
</dbReference>
<feature type="transmembrane region" description="Helical" evidence="12">
    <location>
        <begin position="469"/>
        <end position="491"/>
    </location>
</feature>
<dbReference type="HOGENOM" id="CLU_023210_2_1_1"/>
<comment type="catalytic activity">
    <reaction evidence="10 11">
        <text>L-kynurenine + NADPH + O2 + H(+) = 3-hydroxy-L-kynurenine + NADP(+) + H2O</text>
        <dbReference type="Rhea" id="RHEA:20545"/>
        <dbReference type="ChEBI" id="CHEBI:15377"/>
        <dbReference type="ChEBI" id="CHEBI:15378"/>
        <dbReference type="ChEBI" id="CHEBI:15379"/>
        <dbReference type="ChEBI" id="CHEBI:57783"/>
        <dbReference type="ChEBI" id="CHEBI:57959"/>
        <dbReference type="ChEBI" id="CHEBI:58125"/>
        <dbReference type="ChEBI" id="CHEBI:58349"/>
        <dbReference type="EC" id="1.14.13.9"/>
    </reaction>
</comment>
<dbReference type="OrthoDB" id="10053569at2759"/>
<dbReference type="Proteomes" id="UP000016932">
    <property type="component" value="Unassembled WGS sequence"/>
</dbReference>
<sequence>MATAEGNQKSGSKCVVIGAGPVGALAGLYAATRGWDVEVYDLRSDLRDASTTPLNFTRSINLALSERGINALRQYNSDRLLHSILNETIPMYGRMVHGQDRTGALTEAAQPYDVHGRYINAVDRGDLNGRLLDELESLPNVRLRFNHKLTGVDFKRRLAWLEQKGPSRRASVLEDGTRASSRPGRPDEIEIEFDLLIGCDGAHSAVRFHMMKFVRLDYQQTYIDTLWCEFQIPPADDKSSKTPSAKHGFRTSPNHLHIWPGKDKMFIAIPSTDKTFTSTLFAPAADFEALEKDPSHVERFFNAHFPGAVDLIGPESITEQFGENPHLPLISIKCSPHFYGSTGVILGDAAHAMVPFYGQGMNAGLEDVRVLFSHLDAHPMSPDGRAKALESYNAERLADAHAINDLSLANFWDMRAGVTSKVKLLRKKVEEFLSDRLPSTGFATQYSRVSFSNQRYSDVIKAANRQKEVLLEGMGIVAMLPVFGVAAYYALMWQRNRGRPDFFAGLRFVGERIGRSFNSR</sequence>
<evidence type="ECO:0000256" key="5">
    <source>
        <dbReference type="ARBA" id="ARBA00022827"/>
    </source>
</evidence>
<feature type="domain" description="FAD-binding" evidence="13">
    <location>
        <begin position="14"/>
        <end position="405"/>
    </location>
</feature>
<protein>
    <recommendedName>
        <fullName evidence="11">Kynurenine 3-monooxygenase</fullName>
        <ecNumber evidence="11">1.14.13.9</ecNumber>
    </recommendedName>
    <alternativeName>
        <fullName evidence="11">Biosynthesis of nicotinic acid protein 4</fullName>
    </alternativeName>
    <alternativeName>
        <fullName evidence="11">Kynurenine 3-hydroxylase</fullName>
    </alternativeName>
</protein>
<keyword evidence="6 11" id="KW-0521">NADP</keyword>
<dbReference type="KEGG" id="pfj:MYCFIDRAFT_55596"/>
<name>N1QCC2_PSEFD</name>
<dbReference type="AlphaFoldDB" id="N1QCC2"/>
<dbReference type="HAMAP" id="MF_01971">
    <property type="entry name" value="Kynurenine_monooxygenase"/>
    <property type="match status" value="1"/>
</dbReference>
<proteinExistence type="inferred from homology"/>
<keyword evidence="3 11" id="KW-0662">Pyridine nucleotide biosynthesis</keyword>
<dbReference type="PRINTS" id="PR00420">
    <property type="entry name" value="RNGMNOXGNASE"/>
</dbReference>
<dbReference type="Pfam" id="PF01494">
    <property type="entry name" value="FAD_binding_3"/>
    <property type="match status" value="1"/>
</dbReference>
<dbReference type="EC" id="1.14.13.9" evidence="11"/>
<evidence type="ECO:0000256" key="8">
    <source>
        <dbReference type="ARBA" id="ARBA00023033"/>
    </source>
</evidence>
<evidence type="ECO:0000256" key="9">
    <source>
        <dbReference type="ARBA" id="ARBA00023128"/>
    </source>
</evidence>
<keyword evidence="4 11" id="KW-1000">Mitochondrion outer membrane</keyword>
<dbReference type="STRING" id="383855.N1QCC2"/>
<keyword evidence="2 11" id="KW-0285">Flavoprotein</keyword>
<dbReference type="GeneID" id="19340228"/>
<evidence type="ECO:0000256" key="10">
    <source>
        <dbReference type="ARBA" id="ARBA00047818"/>
    </source>
</evidence>
<evidence type="ECO:0000256" key="6">
    <source>
        <dbReference type="ARBA" id="ARBA00022857"/>
    </source>
</evidence>
<keyword evidence="9 11" id="KW-0496">Mitochondrion</keyword>
<evidence type="ECO:0000313" key="15">
    <source>
        <dbReference type="Proteomes" id="UP000016932"/>
    </source>
</evidence>
<organism evidence="14 15">
    <name type="scientific">Pseudocercospora fijiensis (strain CIRAD86)</name>
    <name type="common">Black leaf streak disease fungus</name>
    <name type="synonym">Mycosphaerella fijiensis</name>
    <dbReference type="NCBI Taxonomy" id="383855"/>
    <lineage>
        <taxon>Eukaryota</taxon>
        <taxon>Fungi</taxon>
        <taxon>Dikarya</taxon>
        <taxon>Ascomycota</taxon>
        <taxon>Pezizomycotina</taxon>
        <taxon>Dothideomycetes</taxon>
        <taxon>Dothideomycetidae</taxon>
        <taxon>Mycosphaerellales</taxon>
        <taxon>Mycosphaerellaceae</taxon>
        <taxon>Pseudocercospora</taxon>
    </lineage>
</organism>
<dbReference type="GO" id="GO:0071949">
    <property type="term" value="F:FAD binding"/>
    <property type="evidence" value="ECO:0007669"/>
    <property type="project" value="InterPro"/>
</dbReference>
<evidence type="ECO:0000256" key="11">
    <source>
        <dbReference type="HAMAP-Rule" id="MF_03018"/>
    </source>
</evidence>
<dbReference type="InterPro" id="IPR002938">
    <property type="entry name" value="FAD-bd"/>
</dbReference>
<keyword evidence="11 12" id="KW-0472">Membrane</keyword>
<accession>N1QCC2</accession>
<dbReference type="PANTHER" id="PTHR46028">
    <property type="entry name" value="KYNURENINE 3-MONOOXYGENASE"/>
    <property type="match status" value="1"/>
</dbReference>
<dbReference type="EMBL" id="KB446555">
    <property type="protein sequence ID" value="EME89132.1"/>
    <property type="molecule type" value="Genomic_DNA"/>
</dbReference>
<comment type="pathway">
    <text evidence="11">Cofactor biosynthesis; NAD(+) biosynthesis; quinolinate from L-kynurenine: step 1/3.</text>
</comment>
<dbReference type="GO" id="GO:0005741">
    <property type="term" value="C:mitochondrial outer membrane"/>
    <property type="evidence" value="ECO:0007669"/>
    <property type="project" value="UniProtKB-SubCell"/>
</dbReference>
<dbReference type="VEuPathDB" id="FungiDB:MYCFIDRAFT_55596"/>
<keyword evidence="8 11" id="KW-0503">Monooxygenase</keyword>
<evidence type="ECO:0000259" key="13">
    <source>
        <dbReference type="Pfam" id="PF01494"/>
    </source>
</evidence>
<dbReference type="UniPathway" id="UPA00253">
    <property type="reaction ID" value="UER00328"/>
</dbReference>
<keyword evidence="15" id="KW-1185">Reference proteome</keyword>
<dbReference type="Gene3D" id="3.50.50.60">
    <property type="entry name" value="FAD/NAD(P)-binding domain"/>
    <property type="match status" value="1"/>
</dbReference>
<keyword evidence="7 11" id="KW-0560">Oxidoreductase</keyword>
<evidence type="ECO:0000256" key="2">
    <source>
        <dbReference type="ARBA" id="ARBA00022630"/>
    </source>
</evidence>
<dbReference type="GO" id="GO:0070189">
    <property type="term" value="P:kynurenine metabolic process"/>
    <property type="evidence" value="ECO:0007669"/>
    <property type="project" value="TreeGrafter"/>
</dbReference>
<comment type="similarity">
    <text evidence="11">Belongs to the aromatic-ring hydroxylase family. KMO subfamily.</text>
</comment>
<reference evidence="14 15" key="1">
    <citation type="journal article" date="2012" name="PLoS Pathog.">
        <title>Diverse lifestyles and strategies of plant pathogenesis encoded in the genomes of eighteen Dothideomycetes fungi.</title>
        <authorList>
            <person name="Ohm R.A."/>
            <person name="Feau N."/>
            <person name="Henrissat B."/>
            <person name="Schoch C.L."/>
            <person name="Horwitz B.A."/>
            <person name="Barry K.W."/>
            <person name="Condon B.J."/>
            <person name="Copeland A.C."/>
            <person name="Dhillon B."/>
            <person name="Glaser F."/>
            <person name="Hesse C.N."/>
            <person name="Kosti I."/>
            <person name="LaButti K."/>
            <person name="Lindquist E.A."/>
            <person name="Lucas S."/>
            <person name="Salamov A.A."/>
            <person name="Bradshaw R.E."/>
            <person name="Ciuffetti L."/>
            <person name="Hamelin R.C."/>
            <person name="Kema G.H.J."/>
            <person name="Lawrence C."/>
            <person name="Scott J.A."/>
            <person name="Spatafora J.W."/>
            <person name="Turgeon B.G."/>
            <person name="de Wit P.J.G.M."/>
            <person name="Zhong S."/>
            <person name="Goodwin S.B."/>
            <person name="Grigoriev I.V."/>
        </authorList>
    </citation>
    <scope>NUCLEOTIDE SEQUENCE [LARGE SCALE GENOMIC DNA]</scope>
    <source>
        <strain evidence="14 15">CIRAD86</strain>
    </source>
</reference>
<dbReference type="RefSeq" id="XP_007920167.1">
    <property type="nucleotide sequence ID" value="XM_007921976.1"/>
</dbReference>
<evidence type="ECO:0000256" key="1">
    <source>
        <dbReference type="ARBA" id="ARBA00001974"/>
    </source>
</evidence>
<keyword evidence="12" id="KW-1133">Transmembrane helix</keyword>
<dbReference type="GO" id="GO:0019805">
    <property type="term" value="P:quinolinate biosynthetic process"/>
    <property type="evidence" value="ECO:0007669"/>
    <property type="project" value="UniProtKB-UniRule"/>
</dbReference>
<dbReference type="InterPro" id="IPR027545">
    <property type="entry name" value="Kynurenine_monooxygenase"/>
</dbReference>
<keyword evidence="12" id="KW-0812">Transmembrane</keyword>
<evidence type="ECO:0000256" key="3">
    <source>
        <dbReference type="ARBA" id="ARBA00022642"/>
    </source>
</evidence>
<evidence type="ECO:0000256" key="4">
    <source>
        <dbReference type="ARBA" id="ARBA00022787"/>
    </source>
</evidence>
<comment type="subcellular location">
    <subcellularLocation>
        <location evidence="11">Mitochondrion outer membrane</location>
    </subcellularLocation>
</comment>